<name>A0A1F6EJQ5_9BACT</name>
<gene>
    <name evidence="1" type="ORF">A3A40_02620</name>
</gene>
<dbReference type="SUPFAM" id="SSF53756">
    <property type="entry name" value="UDP-Glycosyltransferase/glycogen phosphorylase"/>
    <property type="match status" value="1"/>
</dbReference>
<dbReference type="EMBL" id="MFMA01000027">
    <property type="protein sequence ID" value="OGG73881.1"/>
    <property type="molecule type" value="Genomic_DNA"/>
</dbReference>
<dbReference type="STRING" id="1798513.A3A40_02620"/>
<accession>A0A1F6EJQ5</accession>
<protein>
    <recommendedName>
        <fullName evidence="3">UDP-N-acetylglucosamine 2-epimerase domain-containing protein</fullName>
    </recommendedName>
</protein>
<organism evidence="1 2">
    <name type="scientific">Candidatus Kaiserbacteria bacterium RIFCSPLOWO2_01_FULL_54_20</name>
    <dbReference type="NCBI Taxonomy" id="1798513"/>
    <lineage>
        <taxon>Bacteria</taxon>
        <taxon>Candidatus Kaiseribacteriota</taxon>
    </lineage>
</organism>
<dbReference type="Proteomes" id="UP000178427">
    <property type="component" value="Unassembled WGS sequence"/>
</dbReference>
<proteinExistence type="predicted"/>
<evidence type="ECO:0000313" key="2">
    <source>
        <dbReference type="Proteomes" id="UP000178427"/>
    </source>
</evidence>
<reference evidence="1 2" key="1">
    <citation type="journal article" date="2016" name="Nat. Commun.">
        <title>Thousands of microbial genomes shed light on interconnected biogeochemical processes in an aquifer system.</title>
        <authorList>
            <person name="Anantharaman K."/>
            <person name="Brown C.T."/>
            <person name="Hug L.A."/>
            <person name="Sharon I."/>
            <person name="Castelle C.J."/>
            <person name="Probst A.J."/>
            <person name="Thomas B.C."/>
            <person name="Singh A."/>
            <person name="Wilkins M.J."/>
            <person name="Karaoz U."/>
            <person name="Brodie E.L."/>
            <person name="Williams K.H."/>
            <person name="Hubbard S.S."/>
            <person name="Banfield J.F."/>
        </authorList>
    </citation>
    <scope>NUCLEOTIDE SEQUENCE [LARGE SCALE GENOMIC DNA]</scope>
</reference>
<evidence type="ECO:0000313" key="1">
    <source>
        <dbReference type="EMBL" id="OGG73881.1"/>
    </source>
</evidence>
<dbReference type="AlphaFoldDB" id="A0A1F6EJQ5"/>
<sequence length="330" mass="35403">MKVLFSANDAGGANAIAPVIASLAGKGAELHGALSGPAQDIFAASGIPFTAGFSASPEIFVAGTSAGDTPDKRIMRELTGTPSLYVLDFWLNYWQRFSTTGKKDFAYLPTRICVMDEIAKGEMIAEGFPPERLIVTGNPHFDHFADAIERADEEAGRILFISQPLRDIARMQGYSGAAYDEYASLSDVVQALESVPEQFYVSIRLHPKESDEKYAAYIGSRVRWAPESTIEGAISRSGLVVGMSSPVLMQAAAAGKRVVSYEPGLAGADSLVSNRCGVTRRLDTPAGLAAEFSDYAAGKPSPTTEDFRKFWPQGATERVVAEVYALAVKK</sequence>
<evidence type="ECO:0008006" key="3">
    <source>
        <dbReference type="Google" id="ProtNLM"/>
    </source>
</evidence>
<comment type="caution">
    <text evidence="1">The sequence shown here is derived from an EMBL/GenBank/DDBJ whole genome shotgun (WGS) entry which is preliminary data.</text>
</comment>